<evidence type="ECO:0000256" key="4">
    <source>
        <dbReference type="ARBA" id="ARBA00022475"/>
    </source>
</evidence>
<evidence type="ECO:0000256" key="10">
    <source>
        <dbReference type="ARBA" id="ARBA00023157"/>
    </source>
</evidence>
<evidence type="ECO:0000256" key="13">
    <source>
        <dbReference type="SAM" id="Phobius"/>
    </source>
</evidence>
<keyword evidence="6 13" id="KW-0812">Transmembrane</keyword>
<evidence type="ECO:0000256" key="3">
    <source>
        <dbReference type="ARBA" id="ARBA00007574"/>
    </source>
</evidence>
<dbReference type="PANTHER" id="PTHR12939:SF10">
    <property type="entry name" value="EG:4F1.1 PROTEIN"/>
    <property type="match status" value="1"/>
</dbReference>
<comment type="subcellular location">
    <subcellularLocation>
        <location evidence="2">Cell membrane</location>
        <location evidence="2">Sarcolemma</location>
        <topology evidence="2">Single-pass type II membrane protein</topology>
    </subcellularLocation>
    <subcellularLocation>
        <location evidence="1">Cytoplasm</location>
        <location evidence="1">Cytoskeleton</location>
    </subcellularLocation>
</comment>
<evidence type="ECO:0000256" key="12">
    <source>
        <dbReference type="ARBA" id="ARBA00023212"/>
    </source>
</evidence>
<keyword evidence="8 13" id="KW-1133">Transmembrane helix</keyword>
<evidence type="ECO:0000313" key="14">
    <source>
        <dbReference type="EMBL" id="CEK80253.1"/>
    </source>
</evidence>
<evidence type="ECO:0000256" key="2">
    <source>
        <dbReference type="ARBA" id="ARBA00004274"/>
    </source>
</evidence>
<accession>A0A0B7AHF3</accession>
<keyword evidence="5" id="KW-0963">Cytoplasm</keyword>
<evidence type="ECO:0000256" key="7">
    <source>
        <dbReference type="ARBA" id="ARBA00022968"/>
    </source>
</evidence>
<dbReference type="InterPro" id="IPR006875">
    <property type="entry name" value="Sarcoglycan"/>
</dbReference>
<evidence type="ECO:0000256" key="1">
    <source>
        <dbReference type="ARBA" id="ARBA00004245"/>
    </source>
</evidence>
<keyword evidence="7" id="KW-0735">Signal-anchor</keyword>
<proteinExistence type="inferred from homology"/>
<protein>
    <recommendedName>
        <fullName evidence="15">Beta-sarcoglycan</fullName>
    </recommendedName>
</protein>
<evidence type="ECO:0000256" key="5">
    <source>
        <dbReference type="ARBA" id="ARBA00022490"/>
    </source>
</evidence>
<feature type="transmembrane region" description="Helical" evidence="13">
    <location>
        <begin position="30"/>
        <end position="52"/>
    </location>
</feature>
<gene>
    <name evidence="14" type="primary">ORF119889</name>
</gene>
<sequence>MEVEEQNSIVEYNAPAPQPVGIYGWRKRCLYAFVLSLMAVVIINISLTVWILRVLDFSLDGMGRLRIVPKGFMLQGEAEFLKSVYVNTVKSEEGKSLYLQSNKAVELLTTDHKNKVTSKIVVDKKKIVAKCDTFQVEDTKGNPKLVITDKKVTLGNGDVSFPGDIKFAGSVRTPLLRSPDREQLEILSETSKVQISGMGGVSMFAEAGDVT</sequence>
<dbReference type="InterPro" id="IPR039972">
    <property type="entry name" value="Sarcoglycan_gamma/delta/zeta"/>
</dbReference>
<dbReference type="Pfam" id="PF04790">
    <property type="entry name" value="Sarcoglycan_1"/>
    <property type="match status" value="1"/>
</dbReference>
<dbReference type="GO" id="GO:0016012">
    <property type="term" value="C:sarcoglycan complex"/>
    <property type="evidence" value="ECO:0007669"/>
    <property type="project" value="InterPro"/>
</dbReference>
<organism evidence="14">
    <name type="scientific">Arion vulgaris</name>
    <dbReference type="NCBI Taxonomy" id="1028688"/>
    <lineage>
        <taxon>Eukaryota</taxon>
        <taxon>Metazoa</taxon>
        <taxon>Spiralia</taxon>
        <taxon>Lophotrochozoa</taxon>
        <taxon>Mollusca</taxon>
        <taxon>Gastropoda</taxon>
        <taxon>Heterobranchia</taxon>
        <taxon>Euthyneura</taxon>
        <taxon>Panpulmonata</taxon>
        <taxon>Eupulmonata</taxon>
        <taxon>Stylommatophora</taxon>
        <taxon>Helicina</taxon>
        <taxon>Arionoidea</taxon>
        <taxon>Arionidae</taxon>
        <taxon>Arion</taxon>
    </lineage>
</organism>
<dbReference type="AlphaFoldDB" id="A0A0B7AHF3"/>
<evidence type="ECO:0000256" key="6">
    <source>
        <dbReference type="ARBA" id="ARBA00022692"/>
    </source>
</evidence>
<evidence type="ECO:0008006" key="15">
    <source>
        <dbReference type="Google" id="ProtNLM"/>
    </source>
</evidence>
<keyword evidence="4" id="KW-1003">Cell membrane</keyword>
<keyword evidence="9 13" id="KW-0472">Membrane</keyword>
<reference evidence="14" key="1">
    <citation type="submission" date="2014-12" db="EMBL/GenBank/DDBJ databases">
        <title>Insight into the proteome of Arion vulgaris.</title>
        <authorList>
            <person name="Aradska J."/>
            <person name="Bulat T."/>
            <person name="Smidak R."/>
            <person name="Sarate P."/>
            <person name="Gangsoo J."/>
            <person name="Sialana F."/>
            <person name="Bilban M."/>
            <person name="Lubec G."/>
        </authorList>
    </citation>
    <scope>NUCLEOTIDE SEQUENCE</scope>
    <source>
        <tissue evidence="14">Skin</tissue>
    </source>
</reference>
<dbReference type="GO" id="GO:0042383">
    <property type="term" value="C:sarcolemma"/>
    <property type="evidence" value="ECO:0007669"/>
    <property type="project" value="UniProtKB-SubCell"/>
</dbReference>
<dbReference type="EMBL" id="HACG01033388">
    <property type="protein sequence ID" value="CEK80253.1"/>
    <property type="molecule type" value="Transcribed_RNA"/>
</dbReference>
<keyword evidence="10" id="KW-1015">Disulfide bond</keyword>
<dbReference type="PANTHER" id="PTHR12939">
    <property type="entry name" value="SARCOGLYCAN"/>
    <property type="match status" value="1"/>
</dbReference>
<evidence type="ECO:0000256" key="9">
    <source>
        <dbReference type="ARBA" id="ARBA00023136"/>
    </source>
</evidence>
<dbReference type="GO" id="GO:0005856">
    <property type="term" value="C:cytoskeleton"/>
    <property type="evidence" value="ECO:0007669"/>
    <property type="project" value="UniProtKB-SubCell"/>
</dbReference>
<evidence type="ECO:0000256" key="8">
    <source>
        <dbReference type="ARBA" id="ARBA00022989"/>
    </source>
</evidence>
<evidence type="ECO:0000256" key="11">
    <source>
        <dbReference type="ARBA" id="ARBA00023180"/>
    </source>
</evidence>
<keyword evidence="11" id="KW-0325">Glycoprotein</keyword>
<keyword evidence="12" id="KW-0206">Cytoskeleton</keyword>
<name>A0A0B7AHF3_9EUPU</name>
<comment type="similarity">
    <text evidence="3">Belongs to the sarcoglycan beta/delta/gamma/zeta family.</text>
</comment>